<evidence type="ECO:0000313" key="2">
    <source>
        <dbReference type="EMBL" id="MPC66833.1"/>
    </source>
</evidence>
<keyword evidence="3" id="KW-1185">Reference proteome</keyword>
<comment type="caution">
    <text evidence="2">The sequence shown here is derived from an EMBL/GenBank/DDBJ whole genome shotgun (WGS) entry which is preliminary data.</text>
</comment>
<evidence type="ECO:0000256" key="1">
    <source>
        <dbReference type="SAM" id="MobiDB-lite"/>
    </source>
</evidence>
<reference evidence="2 3" key="1">
    <citation type="submission" date="2019-05" db="EMBL/GenBank/DDBJ databases">
        <title>Another draft genome of Portunus trituberculatus and its Hox gene families provides insights of decapod evolution.</title>
        <authorList>
            <person name="Jeong J.-H."/>
            <person name="Song I."/>
            <person name="Kim S."/>
            <person name="Choi T."/>
            <person name="Kim D."/>
            <person name="Ryu S."/>
            <person name="Kim W."/>
        </authorList>
    </citation>
    <scope>NUCLEOTIDE SEQUENCE [LARGE SCALE GENOMIC DNA]</scope>
    <source>
        <tissue evidence="2">Muscle</tissue>
    </source>
</reference>
<accession>A0A5B7H9K0</accession>
<evidence type="ECO:0000313" key="3">
    <source>
        <dbReference type="Proteomes" id="UP000324222"/>
    </source>
</evidence>
<dbReference type="AlphaFoldDB" id="A0A5B7H9K0"/>
<dbReference type="Proteomes" id="UP000324222">
    <property type="component" value="Unassembled WGS sequence"/>
</dbReference>
<sequence length="89" mass="10322">MNYPESRHNRAQRKGIQIPMNNIPEIKRSKSGHTLPGSRPKNGRNTPNLPEQDTRHHCSNFTCLHPNQVHVLLKYIYMCMLDNLTSSEK</sequence>
<gene>
    <name evidence="2" type="ORF">E2C01_060988</name>
</gene>
<name>A0A5B7H9K0_PORTR</name>
<proteinExistence type="predicted"/>
<dbReference type="EMBL" id="VSRR010025363">
    <property type="protein sequence ID" value="MPC66833.1"/>
    <property type="molecule type" value="Genomic_DNA"/>
</dbReference>
<organism evidence="2 3">
    <name type="scientific">Portunus trituberculatus</name>
    <name type="common">Swimming crab</name>
    <name type="synonym">Neptunus trituberculatus</name>
    <dbReference type="NCBI Taxonomy" id="210409"/>
    <lineage>
        <taxon>Eukaryota</taxon>
        <taxon>Metazoa</taxon>
        <taxon>Ecdysozoa</taxon>
        <taxon>Arthropoda</taxon>
        <taxon>Crustacea</taxon>
        <taxon>Multicrustacea</taxon>
        <taxon>Malacostraca</taxon>
        <taxon>Eumalacostraca</taxon>
        <taxon>Eucarida</taxon>
        <taxon>Decapoda</taxon>
        <taxon>Pleocyemata</taxon>
        <taxon>Brachyura</taxon>
        <taxon>Eubrachyura</taxon>
        <taxon>Portunoidea</taxon>
        <taxon>Portunidae</taxon>
        <taxon>Portuninae</taxon>
        <taxon>Portunus</taxon>
    </lineage>
</organism>
<protein>
    <submittedName>
        <fullName evidence="2">Uncharacterized protein</fullName>
    </submittedName>
</protein>
<feature type="region of interest" description="Disordered" evidence="1">
    <location>
        <begin position="1"/>
        <end position="53"/>
    </location>
</feature>